<evidence type="ECO:0000313" key="1">
    <source>
        <dbReference type="EMBL" id="SMY23977.1"/>
    </source>
</evidence>
<evidence type="ECO:0000313" key="2">
    <source>
        <dbReference type="Proteomes" id="UP000215453"/>
    </source>
</evidence>
<proteinExistence type="predicted"/>
<name>A0A1Y6LHN2_ZYMTR</name>
<accession>A0A1Y6LHN2</accession>
<dbReference type="Proteomes" id="UP000215453">
    <property type="component" value="Chromosome 4"/>
</dbReference>
<protein>
    <recommendedName>
        <fullName evidence="3">G-patch domain-containing protein</fullName>
    </recommendedName>
</protein>
<dbReference type="AlphaFoldDB" id="A0A1Y6LHN2"/>
<organism evidence="1 2">
    <name type="scientific">Zymoseptoria tritici ST99CH_1A5</name>
    <dbReference type="NCBI Taxonomy" id="1276529"/>
    <lineage>
        <taxon>Eukaryota</taxon>
        <taxon>Fungi</taxon>
        <taxon>Dikarya</taxon>
        <taxon>Ascomycota</taxon>
        <taxon>Pezizomycotina</taxon>
        <taxon>Dothideomycetes</taxon>
        <taxon>Dothideomycetidae</taxon>
        <taxon>Mycosphaerellales</taxon>
        <taxon>Mycosphaerellaceae</taxon>
        <taxon>Zymoseptoria</taxon>
    </lineage>
</organism>
<dbReference type="EMBL" id="LT882679">
    <property type="protein sequence ID" value="SMY23977.1"/>
    <property type="molecule type" value="Genomic_DNA"/>
</dbReference>
<evidence type="ECO:0008006" key="3">
    <source>
        <dbReference type="Google" id="ProtNLM"/>
    </source>
</evidence>
<reference evidence="1 2" key="1">
    <citation type="submission" date="2016-10" db="EMBL/GenBank/DDBJ databases">
        <authorList>
            <person name="Varghese N."/>
        </authorList>
    </citation>
    <scope>NUCLEOTIDE SEQUENCE [LARGE SCALE GENOMIC DNA]</scope>
</reference>
<gene>
    <name evidence="1" type="ORF">ZT1A5_G5418</name>
</gene>
<sequence>MPTSSNRKPKQSEEEKRAERLAAIEDGWCFGVDFPPTELRRDASGNIVKPPEVRWPDRKTKTMTPSEVAWLAYRTRALEAQLDEMKEARRKKFAARMQSLVESPPPFVEAPGKVCNHVESRLGCPGCEKSECETSKAEAAAMLDDQRSEVLRLDDLVNGTGHALSNAELKAYTRDLEIAKAEAALWGPRLAVWEQKLAYADVAVRKMRMEALGDSSCWDRAADTRYFEVNEFLSGDSKIAVYAEDAPMGSDCYVSPFEEETPALMDAAEASSTPPIDNSAIVAELDHVVNFPVGLHIMMRMGWELGQALGPDDRPATMSVGAVLNAHDEFKTDRTFEPSPDEGQDLLVEDELSPPDVSAIDLSANAPGTEYSMRSALDKSYSEQAAKLTKAEQKELLKAYKGGVAMLMEYYVAHSTSMSTLKQRSKKQSGVDVETMDEEGEVAVKSKETTLDGLGLDQIRPGRDTFIGFTNWLSDLLDHHLKTAGNSRETFGKVALASWAKERAARMNKVQLAVDAYRKSRTKSNFQDVEPELFKDARSMMDYTNYDETPIFDEDV</sequence>